<feature type="non-terminal residue" evidence="2">
    <location>
        <position position="739"/>
    </location>
</feature>
<dbReference type="Proteomes" id="UP000001064">
    <property type="component" value="Unassembled WGS sequence"/>
</dbReference>
<dbReference type="RefSeq" id="XP_003291198.1">
    <property type="nucleotide sequence ID" value="XM_003291150.1"/>
</dbReference>
<gene>
    <name evidence="2" type="ORF">DICPUDRAFT_5958</name>
</gene>
<feature type="chain" id="PRO_5003262806" evidence="1">
    <location>
        <begin position="18"/>
        <end position="739"/>
    </location>
</feature>
<keyword evidence="3" id="KW-1185">Reference proteome</keyword>
<keyword evidence="1" id="KW-0732">Signal</keyword>
<name>F0ZUV4_DICPU</name>
<dbReference type="OrthoDB" id="20901at2759"/>
<protein>
    <submittedName>
        <fullName evidence="2">Uncharacterized protein</fullName>
    </submittedName>
</protein>
<reference evidence="3" key="1">
    <citation type="journal article" date="2011" name="Genome Biol.">
        <title>Comparative genomics of the social amoebae Dictyostelium discoideum and Dictyostelium purpureum.</title>
        <authorList>
            <consortium name="US DOE Joint Genome Institute (JGI-PGF)"/>
            <person name="Sucgang R."/>
            <person name="Kuo A."/>
            <person name="Tian X."/>
            <person name="Salerno W."/>
            <person name="Parikh A."/>
            <person name="Feasley C.L."/>
            <person name="Dalin E."/>
            <person name="Tu H."/>
            <person name="Huang E."/>
            <person name="Barry K."/>
            <person name="Lindquist E."/>
            <person name="Shapiro H."/>
            <person name="Bruce D."/>
            <person name="Schmutz J."/>
            <person name="Salamov A."/>
            <person name="Fey P."/>
            <person name="Gaudet P."/>
            <person name="Anjard C."/>
            <person name="Babu M.M."/>
            <person name="Basu S."/>
            <person name="Bushmanova Y."/>
            <person name="van der Wel H."/>
            <person name="Katoh-Kurasawa M."/>
            <person name="Dinh C."/>
            <person name="Coutinho P.M."/>
            <person name="Saito T."/>
            <person name="Elias M."/>
            <person name="Schaap P."/>
            <person name="Kay R.R."/>
            <person name="Henrissat B."/>
            <person name="Eichinger L."/>
            <person name="Rivero F."/>
            <person name="Putnam N.H."/>
            <person name="West C.M."/>
            <person name="Loomis W.F."/>
            <person name="Chisholm R.L."/>
            <person name="Shaulsky G."/>
            <person name="Strassmann J.E."/>
            <person name="Queller D.C."/>
            <person name="Kuspa A."/>
            <person name="Grigoriev I.V."/>
        </authorList>
    </citation>
    <scope>NUCLEOTIDE SEQUENCE [LARGE SCALE GENOMIC DNA]</scope>
    <source>
        <strain evidence="3">QSDP1</strain>
    </source>
</reference>
<dbReference type="KEGG" id="dpp:DICPUDRAFT_5958"/>
<evidence type="ECO:0000256" key="1">
    <source>
        <dbReference type="SAM" id="SignalP"/>
    </source>
</evidence>
<dbReference type="VEuPathDB" id="AmoebaDB:DICPUDRAFT_5958"/>
<dbReference type="InParanoid" id="F0ZUV4"/>
<evidence type="ECO:0000313" key="2">
    <source>
        <dbReference type="EMBL" id="EGC32261.1"/>
    </source>
</evidence>
<dbReference type="OMA" id="IWFLQRH"/>
<dbReference type="eggNOG" id="ENOG502RCQS">
    <property type="taxonomic scope" value="Eukaryota"/>
</dbReference>
<sequence length="739" mass="84470">KLILFLIAIIFIVKCKASSNLVSDINNDGGGGNGGVNIFNSNNMTMIYDEKLSDSFTIPIEYSDKVFTQVKSPTHSGNFSIAFTTDFYIFSKANQYQNITLNKQVFKCLKLWVYPSTPQQDLTISLINGDKEVHALPIINQINPINSFSRSSYLPPNKWSEISIDLEYFPSIDYKAIWFLQRHPNSSIFLDDIGLKRADTQRNRRILYKGGIQGYGVIIHEDKGIKLYQNVKTYKKSPFSIVFNMKKSRTFSIDFQNRFEVRNATLDLVFHINLKKKLPTNGDIMVSFIPIHPLDFTPKFLLSGSKKAPCEYVTLPNDKWIKCTVRVPQQIEFRKIQFSFSNPNITTSYHVFLDNFYLQQPTIQSLLSINNPDQSNNLLDFFQNSARAVNKEIISDTLIASNLKRNDKIEQIKKDIINKKVEKELKNIQNNNNSNSNPEIIVNKKNNILESIENKNNSQIKTSIINKQQVLGQTYFSFEGINPTFVTTIGQKLAWGQGLPDITFRCPNPRAIIKSQTLYYGDDFDKDDFVSIVGKDPLKILTFGGVNRNEFKFLNLNFNSPFNDFYLLVSIDQYEEVWISASKPDGTVTNNWKVIKDGYLTSKGNYYSRKRTLIFDQEAFQSPSNLNNNKKEVNNKNSNKVSPSIISPTPYTPFLKEDNQNINEAILDSVNNNLPIKTKIKGDQGFYLKAAKTSDINPPMNYIILKQHDLISGISFSMVSDRTTSSFFYALLARPNNEN</sequence>
<feature type="signal peptide" evidence="1">
    <location>
        <begin position="1"/>
        <end position="17"/>
    </location>
</feature>
<accession>F0ZUV4</accession>
<dbReference type="AlphaFoldDB" id="F0ZUV4"/>
<dbReference type="EMBL" id="GL871202">
    <property type="protein sequence ID" value="EGC32261.1"/>
    <property type="molecule type" value="Genomic_DNA"/>
</dbReference>
<organism evidence="2 3">
    <name type="scientific">Dictyostelium purpureum</name>
    <name type="common">Slime mold</name>
    <dbReference type="NCBI Taxonomy" id="5786"/>
    <lineage>
        <taxon>Eukaryota</taxon>
        <taxon>Amoebozoa</taxon>
        <taxon>Evosea</taxon>
        <taxon>Eumycetozoa</taxon>
        <taxon>Dictyostelia</taxon>
        <taxon>Dictyosteliales</taxon>
        <taxon>Dictyosteliaceae</taxon>
        <taxon>Dictyostelium</taxon>
    </lineage>
</organism>
<evidence type="ECO:0000313" key="3">
    <source>
        <dbReference type="Proteomes" id="UP000001064"/>
    </source>
</evidence>
<dbReference type="GeneID" id="10507394"/>
<feature type="non-terminal residue" evidence="2">
    <location>
        <position position="1"/>
    </location>
</feature>
<proteinExistence type="predicted"/>
<dbReference type="FunCoup" id="F0ZUV4">
    <property type="interactions" value="398"/>
</dbReference>